<reference evidence="1" key="1">
    <citation type="submission" date="2023-10" db="EMBL/GenBank/DDBJ databases">
        <title>Genome assembly of Pristionchus species.</title>
        <authorList>
            <person name="Yoshida K."/>
            <person name="Sommer R.J."/>
        </authorList>
    </citation>
    <scope>NUCLEOTIDE SEQUENCE</scope>
    <source>
        <strain evidence="1">RS5133</strain>
    </source>
</reference>
<feature type="non-terminal residue" evidence="1">
    <location>
        <position position="1"/>
    </location>
</feature>
<organism evidence="1 2">
    <name type="scientific">Pristionchus fissidentatus</name>
    <dbReference type="NCBI Taxonomy" id="1538716"/>
    <lineage>
        <taxon>Eukaryota</taxon>
        <taxon>Metazoa</taxon>
        <taxon>Ecdysozoa</taxon>
        <taxon>Nematoda</taxon>
        <taxon>Chromadorea</taxon>
        <taxon>Rhabditida</taxon>
        <taxon>Rhabditina</taxon>
        <taxon>Diplogasteromorpha</taxon>
        <taxon>Diplogasteroidea</taxon>
        <taxon>Neodiplogasteridae</taxon>
        <taxon>Pristionchus</taxon>
    </lineage>
</organism>
<comment type="caution">
    <text evidence="1">The sequence shown here is derived from an EMBL/GenBank/DDBJ whole genome shotgun (WGS) entry which is preliminary data.</text>
</comment>
<gene>
    <name evidence="1" type="ORF">PFISCL1PPCAC_20519</name>
</gene>
<dbReference type="EMBL" id="BTSY01000005">
    <property type="protein sequence ID" value="GMT29222.1"/>
    <property type="molecule type" value="Genomic_DNA"/>
</dbReference>
<accession>A0AAV5WDX1</accession>
<evidence type="ECO:0000313" key="1">
    <source>
        <dbReference type="EMBL" id="GMT29222.1"/>
    </source>
</evidence>
<name>A0AAV5WDX1_9BILA</name>
<proteinExistence type="predicted"/>
<dbReference type="Proteomes" id="UP001432322">
    <property type="component" value="Unassembled WGS sequence"/>
</dbReference>
<dbReference type="AlphaFoldDB" id="A0AAV5WDX1"/>
<sequence>FDENPLMPSRDVIENTLLGLMDGLIKSGQIELAKSAFKTQLDVIKKIRPEQYDKYKKMGVESMAADAVMKQAEAA</sequence>
<keyword evidence="2" id="KW-1185">Reference proteome</keyword>
<evidence type="ECO:0000313" key="2">
    <source>
        <dbReference type="Proteomes" id="UP001432322"/>
    </source>
</evidence>
<feature type="non-terminal residue" evidence="1">
    <location>
        <position position="75"/>
    </location>
</feature>
<protein>
    <submittedName>
        <fullName evidence="1">Uncharacterized protein</fullName>
    </submittedName>
</protein>